<comment type="caution">
    <text evidence="3">The sequence shown here is derived from an EMBL/GenBank/DDBJ whole genome shotgun (WGS) entry which is preliminary data.</text>
</comment>
<accession>G7DTQ7</accession>
<dbReference type="InterPro" id="IPR037508">
    <property type="entry name" value="Msb1/Mug8"/>
</dbReference>
<dbReference type="PANTHER" id="PTHR28093">
    <property type="entry name" value="MORPHOGENESIS-RELATED PROTEIN MSB1"/>
    <property type="match status" value="1"/>
</dbReference>
<feature type="region of interest" description="Disordered" evidence="1">
    <location>
        <begin position="84"/>
        <end position="268"/>
    </location>
</feature>
<sequence length="1078" mass="117823">MAAALAPAPVEPLPDNAERLSEDKSLPPTPARREPIDRRAVSSSPSIDRRRAVSPALNTNISASKTGFKARLLGRFSPTVAGQHHLVSAERPSSRALATSPHSAAKADTASSAQDDQETIQSDRSTLKAKKSMTFFGLGQPKGSKSRAQQRAKSQQLEQRPASAAATRKTDTTKALSSQRDGNGVSKNDEETQGGMRRLVRSASSQARRRSTSFTGLGLGTHPLSSQANDRSTRDRSQSASSTRLLHTHRTPSPGRKTSARYASTSTAPSDPGELIYGYWGIETARDMSIERVHSIVAQCASEIRSRGLDSPLLFSTTAIDITTEGVHALITACHQQMSAFRAEAEFAGPHDLAAMVKYSLARITNQVGGHGCLTYDLYEIFRKAEASTEYRKGCLASVLLQALPAPSAELIRTLLELFASVIAYTTRNGATPRKLAALFSAYLFSLPDTENFEVTYSTWARISCATEHIILAFIRDQRARPARLNDFVSDYPTSLTLLPSVWLERGRVIQARRCSRTVRFSSQDLIKSAGTWELTHAEWSQLAHAPTPSSSGANVPAYTSSYRHLLNIRNDDDEDEEADLRYKSANDKAWSAFKDVGFSASLQDQLKFDLTESERAERKNRHQTLDWSTFSSSGFSDRESYLPGDLDFDTKVSQSVDHWPQERRDLTARMRKTEAGLPSFPYDITPREQGVVNVDELFVEAWADVLISSGWTRDELKPTSWALLQYKTRRHSANLESSLLGNEASGNAWYLMIETVPQEYLLDLAEGKASKKSKRVSFFRPVRRKKSNRNLRTINEINGRSHDSLRTKQFDAFLGSENTKQVSLDRKPTATLGHQPSLDSLNENGRQNRNFSGIRGLMRRSSSRPDKRLPTAIPYNMPAEDVAPVALADISIMQQSPSFVSPGPAHSDAEKPASPGLAAPMNPTSSARTPRPMPAVADLYGGIEDEEASLVDTSRATLSHEGNDYSLGGSDEPAQHLPIPTPSPGTLAKEESPVLGRHTPVLVAPDVPHDANRISTATPESGTGTVESSPGRSRISALIGLYGGNDTAAPHRSHAPAPVRLSEYGFNASSSPVLGQR</sequence>
<feature type="region of interest" description="Disordered" evidence="1">
    <location>
        <begin position="898"/>
        <end position="934"/>
    </location>
</feature>
<dbReference type="RefSeq" id="XP_014570252.1">
    <property type="nucleotide sequence ID" value="XM_014714766.1"/>
</dbReference>
<dbReference type="Gene3D" id="1.10.555.10">
    <property type="entry name" value="Rho GTPase activation protein"/>
    <property type="match status" value="1"/>
</dbReference>
<feature type="region of interest" description="Disordered" evidence="1">
    <location>
        <begin position="1046"/>
        <end position="1078"/>
    </location>
</feature>
<dbReference type="AlphaFoldDB" id="G7DTQ7"/>
<dbReference type="SUPFAM" id="SSF48350">
    <property type="entry name" value="GTPase activation domain, GAP"/>
    <property type="match status" value="1"/>
</dbReference>
<dbReference type="InterPro" id="IPR012965">
    <property type="entry name" value="Msb1/Mug8_dom"/>
</dbReference>
<gene>
    <name evidence="3" type="primary">Mo00613</name>
    <name evidence="3" type="ORF">E5Q_00613</name>
</gene>
<feature type="compositionally biased region" description="Polar residues" evidence="1">
    <location>
        <begin position="109"/>
        <end position="124"/>
    </location>
</feature>
<feature type="region of interest" description="Disordered" evidence="1">
    <location>
        <begin position="960"/>
        <end position="992"/>
    </location>
</feature>
<organism evidence="3 4">
    <name type="scientific">Mixia osmundae (strain CBS 9802 / IAM 14324 / JCM 22182 / KY 12970)</name>
    <dbReference type="NCBI Taxonomy" id="764103"/>
    <lineage>
        <taxon>Eukaryota</taxon>
        <taxon>Fungi</taxon>
        <taxon>Dikarya</taxon>
        <taxon>Basidiomycota</taxon>
        <taxon>Pucciniomycotina</taxon>
        <taxon>Mixiomycetes</taxon>
        <taxon>Mixiales</taxon>
        <taxon>Mixiaceae</taxon>
        <taxon>Mixia</taxon>
    </lineage>
</organism>
<proteinExistence type="predicted"/>
<dbReference type="InParanoid" id="G7DTQ7"/>
<dbReference type="InterPro" id="IPR008936">
    <property type="entry name" value="Rho_GTPase_activation_prot"/>
</dbReference>
<feature type="region of interest" description="Disordered" evidence="1">
    <location>
        <begin position="1010"/>
        <end position="1033"/>
    </location>
</feature>
<feature type="compositionally biased region" description="Basic and acidic residues" evidence="1">
    <location>
        <begin position="16"/>
        <end position="40"/>
    </location>
</feature>
<dbReference type="SMART" id="SM00324">
    <property type="entry name" value="RhoGAP"/>
    <property type="match status" value="1"/>
</dbReference>
<evidence type="ECO:0000259" key="2">
    <source>
        <dbReference type="PROSITE" id="PS50238"/>
    </source>
</evidence>
<evidence type="ECO:0000313" key="3">
    <source>
        <dbReference type="EMBL" id="GAA93967.1"/>
    </source>
</evidence>
<keyword evidence="4" id="KW-1185">Reference proteome</keyword>
<feature type="compositionally biased region" description="Polar residues" evidence="1">
    <location>
        <begin position="833"/>
        <end position="852"/>
    </location>
</feature>
<feature type="compositionally biased region" description="Polar residues" evidence="1">
    <location>
        <begin position="1068"/>
        <end position="1078"/>
    </location>
</feature>
<feature type="domain" description="Rho-GAP" evidence="2">
    <location>
        <begin position="280"/>
        <end position="483"/>
    </location>
</feature>
<reference evidence="3 4" key="2">
    <citation type="journal article" date="2012" name="Open Biol.">
        <title>Characteristics of nucleosomes and linker DNA regions on the genome of the basidiomycete Mixia osmundae revealed by mono- and dinucleosome mapping.</title>
        <authorList>
            <person name="Nishida H."/>
            <person name="Kondo S."/>
            <person name="Matsumoto T."/>
            <person name="Suzuki Y."/>
            <person name="Yoshikawa H."/>
            <person name="Taylor T.D."/>
            <person name="Sugiyama J."/>
        </authorList>
    </citation>
    <scope>NUCLEOTIDE SEQUENCE [LARGE SCALE GENOMIC DNA]</scope>
    <source>
        <strain evidence="4">CBS 9802 / IAM 14324 / JCM 22182 / KY 12970</strain>
    </source>
</reference>
<feature type="region of interest" description="Disordered" evidence="1">
    <location>
        <begin position="819"/>
        <end position="874"/>
    </location>
</feature>
<dbReference type="EMBL" id="BABT02000026">
    <property type="protein sequence ID" value="GAA93967.1"/>
    <property type="molecule type" value="Genomic_DNA"/>
</dbReference>
<dbReference type="Proteomes" id="UP000009131">
    <property type="component" value="Unassembled WGS sequence"/>
</dbReference>
<dbReference type="GO" id="GO:0007165">
    <property type="term" value="P:signal transduction"/>
    <property type="evidence" value="ECO:0007669"/>
    <property type="project" value="InterPro"/>
</dbReference>
<name>G7DTQ7_MIXOS</name>
<protein>
    <recommendedName>
        <fullName evidence="2">Rho-GAP domain-containing protein</fullName>
    </recommendedName>
</protein>
<evidence type="ECO:0000313" key="4">
    <source>
        <dbReference type="Proteomes" id="UP000009131"/>
    </source>
</evidence>
<dbReference type="OrthoDB" id="3362494at2759"/>
<dbReference type="STRING" id="764103.G7DTQ7"/>
<dbReference type="PROSITE" id="PS50238">
    <property type="entry name" value="RHOGAP"/>
    <property type="match status" value="1"/>
</dbReference>
<evidence type="ECO:0000256" key="1">
    <source>
        <dbReference type="SAM" id="MobiDB-lite"/>
    </source>
</evidence>
<dbReference type="Pfam" id="PF08101">
    <property type="entry name" value="Msb1-Mug8_dom"/>
    <property type="match status" value="1"/>
</dbReference>
<reference evidence="3 4" key="1">
    <citation type="journal article" date="2011" name="J. Gen. Appl. Microbiol.">
        <title>Draft genome sequencing of the enigmatic basidiomycete Mixia osmundae.</title>
        <authorList>
            <person name="Nishida H."/>
            <person name="Nagatsuka Y."/>
            <person name="Sugiyama J."/>
        </authorList>
    </citation>
    <scope>NUCLEOTIDE SEQUENCE [LARGE SCALE GENOMIC DNA]</scope>
    <source>
        <strain evidence="4">CBS 9802 / IAM 14324 / JCM 22182 / KY 12970</strain>
    </source>
</reference>
<feature type="compositionally biased region" description="Polar residues" evidence="1">
    <location>
        <begin position="1014"/>
        <end position="1032"/>
    </location>
</feature>
<feature type="region of interest" description="Disordered" evidence="1">
    <location>
        <begin position="1"/>
        <end position="59"/>
    </location>
</feature>
<dbReference type="PANTHER" id="PTHR28093:SF1">
    <property type="entry name" value="MORPHOGENESIS-RELATED PROTEIN MSB1"/>
    <property type="match status" value="1"/>
</dbReference>
<dbReference type="HOGENOM" id="CLU_286528_0_0_1"/>
<dbReference type="eggNOG" id="ENOG502RBV5">
    <property type="taxonomic scope" value="Eukaryota"/>
</dbReference>
<dbReference type="InterPro" id="IPR000198">
    <property type="entry name" value="RhoGAP_dom"/>
</dbReference>